<protein>
    <submittedName>
        <fullName evidence="1">Uncharacterized protein</fullName>
    </submittedName>
</protein>
<reference evidence="1 2" key="2">
    <citation type="submission" date="2008-10" db="EMBL/GenBank/DDBJ databases">
        <title>Draft genome sequence of Clostridium hiranonis (DSM 13275).</title>
        <authorList>
            <person name="Sudarsanam P."/>
            <person name="Ley R."/>
            <person name="Guruge J."/>
            <person name="Turnbaugh P.J."/>
            <person name="Mahowald M."/>
            <person name="Liep D."/>
            <person name="Gordon J."/>
        </authorList>
    </citation>
    <scope>NUCLEOTIDE SEQUENCE [LARGE SCALE GENOMIC DNA]</scope>
    <source>
        <strain evidence="1 2">DSM 13275</strain>
    </source>
</reference>
<keyword evidence="2" id="KW-1185">Reference proteome</keyword>
<sequence>YNYVNILVIFSQIFVRYRKIEISMLPNLLKFFRKKLKKFFYLDMLEIDNLRIK</sequence>
<proteinExistence type="predicted"/>
<gene>
    <name evidence="1" type="ORF">CLOHIR_00536</name>
</gene>
<dbReference type="STRING" id="500633.CLOHIR_00536"/>
<organism evidence="1 2">
    <name type="scientific">Peptacetobacter hiranonis (strain DSM 13275 / JCM 10541 / KCTC 15199 / TO-931)</name>
    <name type="common">Clostridium hiranonis</name>
    <dbReference type="NCBI Taxonomy" id="500633"/>
    <lineage>
        <taxon>Bacteria</taxon>
        <taxon>Bacillati</taxon>
        <taxon>Bacillota</taxon>
        <taxon>Clostridia</taxon>
        <taxon>Peptostreptococcales</taxon>
        <taxon>Peptostreptococcaceae</taxon>
        <taxon>Peptacetobacter</taxon>
    </lineage>
</organism>
<dbReference type="HOGENOM" id="CLU_3054758_0_0_9"/>
<evidence type="ECO:0000313" key="1">
    <source>
        <dbReference type="EMBL" id="EEA85820.1"/>
    </source>
</evidence>
<dbReference type="EMBL" id="ABWP01000019">
    <property type="protein sequence ID" value="EEA85820.1"/>
    <property type="molecule type" value="Genomic_DNA"/>
</dbReference>
<dbReference type="Proteomes" id="UP000003178">
    <property type="component" value="Unassembled WGS sequence"/>
</dbReference>
<dbReference type="AlphaFoldDB" id="B6FXD7"/>
<reference evidence="1 2" key="1">
    <citation type="submission" date="2008-09" db="EMBL/GenBank/DDBJ databases">
        <authorList>
            <person name="Fulton L."/>
            <person name="Clifton S."/>
            <person name="Fulton B."/>
            <person name="Xu J."/>
            <person name="Minx P."/>
            <person name="Pepin K.H."/>
            <person name="Johnson M."/>
            <person name="Thiruvilangam P."/>
            <person name="Bhonagiri V."/>
            <person name="Nash W.E."/>
            <person name="Mardis E.R."/>
            <person name="Wilson R.K."/>
        </authorList>
    </citation>
    <scope>NUCLEOTIDE SEQUENCE [LARGE SCALE GENOMIC DNA]</scope>
    <source>
        <strain evidence="1 2">DSM 13275</strain>
    </source>
</reference>
<name>B6FXD7_PEPHT</name>
<feature type="non-terminal residue" evidence="1">
    <location>
        <position position="1"/>
    </location>
</feature>
<accession>B6FXD7</accession>
<comment type="caution">
    <text evidence="1">The sequence shown here is derived from an EMBL/GenBank/DDBJ whole genome shotgun (WGS) entry which is preliminary data.</text>
</comment>
<evidence type="ECO:0000313" key="2">
    <source>
        <dbReference type="Proteomes" id="UP000003178"/>
    </source>
</evidence>